<evidence type="ECO:0000313" key="8">
    <source>
        <dbReference type="EMBL" id="CAK0850433.1"/>
    </source>
</evidence>
<keyword evidence="9" id="KW-1185">Reference proteome</keyword>
<dbReference type="InterPro" id="IPR005821">
    <property type="entry name" value="Ion_trans_dom"/>
</dbReference>
<gene>
    <name evidence="8" type="ORF">PCOR1329_LOCUS42849</name>
</gene>
<protein>
    <recommendedName>
        <fullName evidence="7">Ion transport domain-containing protein</fullName>
    </recommendedName>
</protein>
<proteinExistence type="predicted"/>
<feature type="compositionally biased region" description="Low complexity" evidence="5">
    <location>
        <begin position="550"/>
        <end position="563"/>
    </location>
</feature>
<dbReference type="PANTHER" id="PTHR10217">
    <property type="entry name" value="VOLTAGE AND LIGAND GATED POTASSIUM CHANNEL"/>
    <property type="match status" value="1"/>
</dbReference>
<evidence type="ECO:0000256" key="4">
    <source>
        <dbReference type="ARBA" id="ARBA00023136"/>
    </source>
</evidence>
<dbReference type="PANTHER" id="PTHR10217:SF435">
    <property type="entry name" value="POTASSIUM VOLTAGE-GATED CHANNEL PROTEIN EAG"/>
    <property type="match status" value="1"/>
</dbReference>
<feature type="transmembrane region" description="Helical" evidence="6">
    <location>
        <begin position="332"/>
        <end position="357"/>
    </location>
</feature>
<keyword evidence="2 6" id="KW-0812">Transmembrane</keyword>
<feature type="transmembrane region" description="Helical" evidence="6">
    <location>
        <begin position="442"/>
        <end position="464"/>
    </location>
</feature>
<evidence type="ECO:0000256" key="2">
    <source>
        <dbReference type="ARBA" id="ARBA00022692"/>
    </source>
</evidence>
<dbReference type="Gene3D" id="1.10.287.70">
    <property type="match status" value="1"/>
</dbReference>
<name>A0ABN9TVX3_9DINO</name>
<evidence type="ECO:0000256" key="3">
    <source>
        <dbReference type="ARBA" id="ARBA00022989"/>
    </source>
</evidence>
<keyword evidence="3 6" id="KW-1133">Transmembrane helix</keyword>
<feature type="transmembrane region" description="Helical" evidence="6">
    <location>
        <begin position="300"/>
        <end position="326"/>
    </location>
</feature>
<comment type="subcellular location">
    <subcellularLocation>
        <location evidence="1">Membrane</location>
        <topology evidence="1">Multi-pass membrane protein</topology>
    </subcellularLocation>
</comment>
<evidence type="ECO:0000256" key="5">
    <source>
        <dbReference type="SAM" id="MobiDB-lite"/>
    </source>
</evidence>
<dbReference type="InterPro" id="IPR050818">
    <property type="entry name" value="KCNH_animal-type"/>
</dbReference>
<evidence type="ECO:0000256" key="1">
    <source>
        <dbReference type="ARBA" id="ARBA00004141"/>
    </source>
</evidence>
<evidence type="ECO:0000259" key="7">
    <source>
        <dbReference type="Pfam" id="PF00520"/>
    </source>
</evidence>
<comment type="caution">
    <text evidence="8">The sequence shown here is derived from an EMBL/GenBank/DDBJ whole genome shotgun (WGS) entry which is preliminary data.</text>
</comment>
<reference evidence="8" key="1">
    <citation type="submission" date="2023-10" db="EMBL/GenBank/DDBJ databases">
        <authorList>
            <person name="Chen Y."/>
            <person name="Shah S."/>
            <person name="Dougan E. K."/>
            <person name="Thang M."/>
            <person name="Chan C."/>
        </authorList>
    </citation>
    <scope>NUCLEOTIDE SEQUENCE [LARGE SCALE GENOMIC DNA]</scope>
</reference>
<evidence type="ECO:0000313" key="9">
    <source>
        <dbReference type="Proteomes" id="UP001189429"/>
    </source>
</evidence>
<dbReference type="EMBL" id="CAUYUJ010015149">
    <property type="protein sequence ID" value="CAK0850433.1"/>
    <property type="molecule type" value="Genomic_DNA"/>
</dbReference>
<dbReference type="Proteomes" id="UP001189429">
    <property type="component" value="Unassembled WGS sequence"/>
</dbReference>
<feature type="compositionally biased region" description="Low complexity" evidence="5">
    <location>
        <begin position="199"/>
        <end position="211"/>
    </location>
</feature>
<dbReference type="Pfam" id="PF00520">
    <property type="entry name" value="Ion_trans"/>
    <property type="match status" value="1"/>
</dbReference>
<feature type="region of interest" description="Disordered" evidence="5">
    <location>
        <begin position="521"/>
        <end position="569"/>
    </location>
</feature>
<accession>A0ABN9TVX3</accession>
<evidence type="ECO:0000256" key="6">
    <source>
        <dbReference type="SAM" id="Phobius"/>
    </source>
</evidence>
<feature type="region of interest" description="Disordered" evidence="5">
    <location>
        <begin position="173"/>
        <end position="218"/>
    </location>
</feature>
<sequence length="569" mass="60566">MLLATPGAMRLVVIPAPDGADVFQGAIVGARAALACLAASEFERVLAVHVGPLVGQGDVQVMGGACGEGAPAGDGGRATLHKTAAGRPAGMLCKVTGVVGVGAGVSAGLALSAVQPGRGAQVDRLVCRTSHGAAFATAAGEGSFAAPLLRDSQDALRRVRCSLEIVFESSEPLALGDPTSGRWEQDSPPPSSGGKSQEAPLAAGARPLGAPSDGGHPGPLLVDQHVVDAIRLERQSAEAACVGGRRLSSDTTREPRFSDMRVDVPGQEPDDDDMGTSTGIVFCPVLWGHMFVPLVPPENIYLICWHLVSLLLILYLVFSMPIQLAFDAQPEGFLYFLSVTIDVFFMCDLALNFFVAYRDADGKVVLEPLAVVCNYVRTSFALDLLASIPFDLILDDGSDMQVLKGVRVVRVLRILRLVRLLRISKSNSFKRQLDVVIESSRILVFVQGVMGLLICLFGVTHWAACCWYVVGTLDDGQTWIKEKLNGITSWQEQYVYSFYFTLTTIHRLRALLHRHSCCRAPPGGRRGRRGRAPPHLGAGPRGSDRPGSTSVAAGPVQSAAAAPRMVDWA</sequence>
<dbReference type="SUPFAM" id="SSF81324">
    <property type="entry name" value="Voltage-gated potassium channels"/>
    <property type="match status" value="1"/>
</dbReference>
<feature type="domain" description="Ion transport" evidence="7">
    <location>
        <begin position="304"/>
        <end position="504"/>
    </location>
</feature>
<organism evidence="8 9">
    <name type="scientific">Prorocentrum cordatum</name>
    <dbReference type="NCBI Taxonomy" id="2364126"/>
    <lineage>
        <taxon>Eukaryota</taxon>
        <taxon>Sar</taxon>
        <taxon>Alveolata</taxon>
        <taxon>Dinophyceae</taxon>
        <taxon>Prorocentrales</taxon>
        <taxon>Prorocentraceae</taxon>
        <taxon>Prorocentrum</taxon>
    </lineage>
</organism>
<keyword evidence="4 6" id="KW-0472">Membrane</keyword>